<accession>A0A318A4L5</accession>
<keyword evidence="3" id="KW-0547">Nucleotide-binding</keyword>
<evidence type="ECO:0000313" key="7">
    <source>
        <dbReference type="Proteomes" id="UP000246722"/>
    </source>
</evidence>
<sequence>MTDIPKIVTIQASGVSRMFGARHERFTAVDDVSLTITSRSATGIVGESGSGKSTLSRMLVGLDKPTTGTVTLDGNDISDLARTADGMRELRRTVQFVAQDSTSSFDPRRTLRYAVRRPAQILRGLSRPEADAAVDELLDTLALDPASADRYPGEVSGGQRQRFSLARALIVRPSVLMCDEVVSALDVSVQGTILNFIKQYCAEHDCGLVFVSHGLPATAFISDEMVVMYKGEIIEQRPAEEIISDPREPYTVSLIDAYRGKRTA</sequence>
<dbReference type="InterPro" id="IPR017871">
    <property type="entry name" value="ABC_transporter-like_CS"/>
</dbReference>
<evidence type="ECO:0000256" key="2">
    <source>
        <dbReference type="ARBA" id="ARBA00022448"/>
    </source>
</evidence>
<dbReference type="Proteomes" id="UP000246722">
    <property type="component" value="Unassembled WGS sequence"/>
</dbReference>
<gene>
    <name evidence="6" type="ORF">CTB96_00725</name>
</gene>
<dbReference type="AlphaFoldDB" id="A0A318A4L5"/>
<keyword evidence="7" id="KW-1185">Reference proteome</keyword>
<dbReference type="Gene3D" id="3.40.50.300">
    <property type="entry name" value="P-loop containing nucleotide triphosphate hydrolases"/>
    <property type="match status" value="1"/>
</dbReference>
<dbReference type="CDD" id="cd03257">
    <property type="entry name" value="ABC_NikE_OppD_transporters"/>
    <property type="match status" value="1"/>
</dbReference>
<dbReference type="OrthoDB" id="8481147at2"/>
<dbReference type="SMART" id="SM00382">
    <property type="entry name" value="AAA"/>
    <property type="match status" value="1"/>
</dbReference>
<evidence type="ECO:0000256" key="3">
    <source>
        <dbReference type="ARBA" id="ARBA00022741"/>
    </source>
</evidence>
<evidence type="ECO:0000313" key="6">
    <source>
        <dbReference type="EMBL" id="PXA73305.1"/>
    </source>
</evidence>
<dbReference type="InterPro" id="IPR003439">
    <property type="entry name" value="ABC_transporter-like_ATP-bd"/>
</dbReference>
<dbReference type="GO" id="GO:0005524">
    <property type="term" value="F:ATP binding"/>
    <property type="evidence" value="ECO:0007669"/>
    <property type="project" value="UniProtKB-KW"/>
</dbReference>
<dbReference type="Pfam" id="PF00005">
    <property type="entry name" value="ABC_tran"/>
    <property type="match status" value="1"/>
</dbReference>
<dbReference type="EMBL" id="QHLY01000003">
    <property type="protein sequence ID" value="PXA73305.1"/>
    <property type="molecule type" value="Genomic_DNA"/>
</dbReference>
<protein>
    <submittedName>
        <fullName evidence="6">Peptide ABC transporter ATP-binding protein</fullName>
    </submittedName>
</protein>
<dbReference type="InterPro" id="IPR003593">
    <property type="entry name" value="AAA+_ATPase"/>
</dbReference>
<dbReference type="GO" id="GO:0016887">
    <property type="term" value="F:ATP hydrolysis activity"/>
    <property type="evidence" value="ECO:0007669"/>
    <property type="project" value="InterPro"/>
</dbReference>
<dbReference type="InterPro" id="IPR050319">
    <property type="entry name" value="ABC_transp_ATP-bind"/>
</dbReference>
<dbReference type="PROSITE" id="PS50893">
    <property type="entry name" value="ABC_TRANSPORTER_2"/>
    <property type="match status" value="1"/>
</dbReference>
<name>A0A318A4L5_9MICO</name>
<feature type="domain" description="ABC transporter" evidence="5">
    <location>
        <begin position="10"/>
        <end position="255"/>
    </location>
</feature>
<proteinExistence type="inferred from homology"/>
<organism evidence="6 7">
    <name type="scientific">Cryobacterium arcticum</name>
    <dbReference type="NCBI Taxonomy" id="670052"/>
    <lineage>
        <taxon>Bacteria</taxon>
        <taxon>Bacillati</taxon>
        <taxon>Actinomycetota</taxon>
        <taxon>Actinomycetes</taxon>
        <taxon>Micrococcales</taxon>
        <taxon>Microbacteriaceae</taxon>
        <taxon>Cryobacterium</taxon>
    </lineage>
</organism>
<dbReference type="SUPFAM" id="SSF52540">
    <property type="entry name" value="P-loop containing nucleoside triphosphate hydrolases"/>
    <property type="match status" value="1"/>
</dbReference>
<dbReference type="GO" id="GO:0055085">
    <property type="term" value="P:transmembrane transport"/>
    <property type="evidence" value="ECO:0007669"/>
    <property type="project" value="UniProtKB-ARBA"/>
</dbReference>
<evidence type="ECO:0000256" key="1">
    <source>
        <dbReference type="ARBA" id="ARBA00005417"/>
    </source>
</evidence>
<dbReference type="InterPro" id="IPR027417">
    <property type="entry name" value="P-loop_NTPase"/>
</dbReference>
<reference evidence="6 7" key="1">
    <citation type="submission" date="2018-05" db="EMBL/GenBank/DDBJ databases">
        <title>Genetic diversity of glacier-inhabiting Cryobacterium bacteria in China and description of Cryobacterium mengkeensis sp. nov. and Arthrobacter glacialis sp. nov.</title>
        <authorList>
            <person name="Liu Q."/>
            <person name="Xin Y.-H."/>
        </authorList>
    </citation>
    <scope>NUCLEOTIDE SEQUENCE [LARGE SCALE GENOMIC DNA]</scope>
    <source>
        <strain evidence="6 7">SK-1</strain>
    </source>
</reference>
<comment type="caution">
    <text evidence="6">The sequence shown here is derived from an EMBL/GenBank/DDBJ whole genome shotgun (WGS) entry which is preliminary data.</text>
</comment>
<dbReference type="RefSeq" id="WP_110124981.1">
    <property type="nucleotide sequence ID" value="NZ_QHLY01000003.1"/>
</dbReference>
<dbReference type="PANTHER" id="PTHR43776">
    <property type="entry name" value="TRANSPORT ATP-BINDING PROTEIN"/>
    <property type="match status" value="1"/>
</dbReference>
<dbReference type="PROSITE" id="PS00211">
    <property type="entry name" value="ABC_TRANSPORTER_1"/>
    <property type="match status" value="1"/>
</dbReference>
<comment type="similarity">
    <text evidence="1">Belongs to the ABC transporter superfamily.</text>
</comment>
<evidence type="ECO:0000256" key="4">
    <source>
        <dbReference type="ARBA" id="ARBA00022840"/>
    </source>
</evidence>
<dbReference type="PANTHER" id="PTHR43776:SF7">
    <property type="entry name" value="D,D-DIPEPTIDE TRANSPORT ATP-BINDING PROTEIN DDPF-RELATED"/>
    <property type="match status" value="1"/>
</dbReference>
<keyword evidence="2" id="KW-0813">Transport</keyword>
<keyword evidence="4 6" id="KW-0067">ATP-binding</keyword>
<evidence type="ECO:0000259" key="5">
    <source>
        <dbReference type="PROSITE" id="PS50893"/>
    </source>
</evidence>